<organism evidence="3 4">
    <name type="scientific">Brevibacillus invocatus</name>
    <dbReference type="NCBI Taxonomy" id="173959"/>
    <lineage>
        <taxon>Bacteria</taxon>
        <taxon>Bacillati</taxon>
        <taxon>Bacillota</taxon>
        <taxon>Bacilli</taxon>
        <taxon>Bacillales</taxon>
        <taxon>Paenibacillaceae</taxon>
        <taxon>Brevibacillus</taxon>
    </lineage>
</organism>
<dbReference type="EMBL" id="RHHR01000088">
    <property type="protein sequence ID" value="RNB64138.1"/>
    <property type="molecule type" value="Genomic_DNA"/>
</dbReference>
<comment type="caution">
    <text evidence="3">The sequence shown here is derived from an EMBL/GenBank/DDBJ whole genome shotgun (WGS) entry which is preliminary data.</text>
</comment>
<feature type="transmembrane region" description="Helical" evidence="1">
    <location>
        <begin position="20"/>
        <end position="37"/>
    </location>
</feature>
<evidence type="ECO:0000313" key="4">
    <source>
        <dbReference type="Proteomes" id="UP000282028"/>
    </source>
</evidence>
<evidence type="ECO:0000256" key="1">
    <source>
        <dbReference type="SAM" id="Phobius"/>
    </source>
</evidence>
<accession>A0A3M8BMF3</accession>
<protein>
    <submittedName>
        <fullName evidence="3">Uncharacterized protein</fullName>
    </submittedName>
</protein>
<evidence type="ECO:0000313" key="2">
    <source>
        <dbReference type="EMBL" id="RNB64138.1"/>
    </source>
</evidence>
<reference evidence="3 4" key="1">
    <citation type="submission" date="2018-10" db="EMBL/GenBank/DDBJ databases">
        <title>Phylogenomics of Brevibacillus.</title>
        <authorList>
            <person name="Dunlap C."/>
        </authorList>
    </citation>
    <scope>NUCLEOTIDE SEQUENCE [LARGE SCALE GENOMIC DNA]</scope>
    <source>
        <strain evidence="3 4">JCM 12215</strain>
    </source>
</reference>
<proteinExistence type="predicted"/>
<gene>
    <name evidence="3" type="ORF">EDM52_24115</name>
    <name evidence="2" type="ORF">EDM52_24120</name>
</gene>
<dbReference type="AlphaFoldDB" id="A0A3M8BMF3"/>
<evidence type="ECO:0000313" key="3">
    <source>
        <dbReference type="EMBL" id="RNB64207.1"/>
    </source>
</evidence>
<dbReference type="EMBL" id="RHHR01000087">
    <property type="protein sequence ID" value="RNB64207.1"/>
    <property type="molecule type" value="Genomic_DNA"/>
</dbReference>
<name>A0A3M8BMF3_9BACL</name>
<sequence>MRLFRVDDGETIPVIEYNSYLTIFILFIFIYILFYLMQRTGMNTLYACNLCEDRRRDNFETFI</sequence>
<keyword evidence="1" id="KW-1133">Transmembrane helix</keyword>
<keyword evidence="4" id="KW-1185">Reference proteome</keyword>
<keyword evidence="1" id="KW-0812">Transmembrane</keyword>
<dbReference type="Proteomes" id="UP000282028">
    <property type="component" value="Unassembled WGS sequence"/>
</dbReference>
<keyword evidence="1" id="KW-0472">Membrane</keyword>